<proteinExistence type="predicted"/>
<dbReference type="Proteomes" id="UP000712281">
    <property type="component" value="Unassembled WGS sequence"/>
</dbReference>
<gene>
    <name evidence="2" type="ORF">F2Q68_00005219</name>
</gene>
<evidence type="ECO:0000313" key="3">
    <source>
        <dbReference type="Proteomes" id="UP000712281"/>
    </source>
</evidence>
<keyword evidence="1" id="KW-0472">Membrane</keyword>
<reference evidence="2" key="1">
    <citation type="submission" date="2019-12" db="EMBL/GenBank/DDBJ databases">
        <title>Genome sequencing and annotation of Brassica cretica.</title>
        <authorList>
            <person name="Studholme D.J."/>
            <person name="Sarris P.F."/>
        </authorList>
    </citation>
    <scope>NUCLEOTIDE SEQUENCE</scope>
    <source>
        <strain evidence="2">PFS-001/15</strain>
        <tissue evidence="2">Leaf</tissue>
    </source>
</reference>
<keyword evidence="1" id="KW-0812">Transmembrane</keyword>
<dbReference type="EMBL" id="QGKW02001660">
    <property type="protein sequence ID" value="KAF2583164.1"/>
    <property type="molecule type" value="Genomic_DNA"/>
</dbReference>
<dbReference type="AlphaFoldDB" id="A0A8S9JM81"/>
<comment type="caution">
    <text evidence="2">The sequence shown here is derived from an EMBL/GenBank/DDBJ whole genome shotgun (WGS) entry which is preliminary data.</text>
</comment>
<name>A0A8S9JM81_BRACR</name>
<evidence type="ECO:0000256" key="1">
    <source>
        <dbReference type="SAM" id="Phobius"/>
    </source>
</evidence>
<feature type="transmembrane region" description="Helical" evidence="1">
    <location>
        <begin position="6"/>
        <end position="24"/>
    </location>
</feature>
<accession>A0A8S9JM81</accession>
<organism evidence="2 3">
    <name type="scientific">Brassica cretica</name>
    <name type="common">Mustard</name>
    <dbReference type="NCBI Taxonomy" id="69181"/>
    <lineage>
        <taxon>Eukaryota</taxon>
        <taxon>Viridiplantae</taxon>
        <taxon>Streptophyta</taxon>
        <taxon>Embryophyta</taxon>
        <taxon>Tracheophyta</taxon>
        <taxon>Spermatophyta</taxon>
        <taxon>Magnoliopsida</taxon>
        <taxon>eudicotyledons</taxon>
        <taxon>Gunneridae</taxon>
        <taxon>Pentapetalae</taxon>
        <taxon>rosids</taxon>
        <taxon>malvids</taxon>
        <taxon>Brassicales</taxon>
        <taxon>Brassicaceae</taxon>
        <taxon>Brassiceae</taxon>
        <taxon>Brassica</taxon>
    </lineage>
</organism>
<protein>
    <submittedName>
        <fullName evidence="2">Uncharacterized protein</fullName>
    </submittedName>
</protein>
<sequence>MVGASVVWVLVKLVVTILLEFLVNPTVGSSLIELKLGRGVVDLFILDLYGGISLWWPES</sequence>
<keyword evidence="1" id="KW-1133">Transmembrane helix</keyword>
<evidence type="ECO:0000313" key="2">
    <source>
        <dbReference type="EMBL" id="KAF2583164.1"/>
    </source>
</evidence>